<proteinExistence type="predicted"/>
<protein>
    <submittedName>
        <fullName evidence="3">Uncharacterized protein</fullName>
    </submittedName>
</protein>
<feature type="region of interest" description="Disordered" evidence="1">
    <location>
        <begin position="1"/>
        <end position="48"/>
    </location>
</feature>
<evidence type="ECO:0000256" key="2">
    <source>
        <dbReference type="SAM" id="Phobius"/>
    </source>
</evidence>
<organism evidence="3 4">
    <name type="scientific">Pandoravirus celtis</name>
    <dbReference type="NCBI Taxonomy" id="2568002"/>
    <lineage>
        <taxon>Viruses</taxon>
        <taxon>Pandoravirus</taxon>
    </lineage>
</organism>
<reference evidence="3" key="1">
    <citation type="journal article" date="2019" name="Front. Microbiol.">
        <title>Pandoravirus Celtis Illustrates the Microevolution Processes at Work in the Giant Pandoraviridae Genomes.</title>
        <authorList>
            <person name="Legendre M."/>
            <person name="Alempic J.M."/>
            <person name="Philippe N."/>
            <person name="Lartigue A."/>
            <person name="Jeudy S."/>
            <person name="Poirot O."/>
            <person name="Ta N.T."/>
            <person name="Nin S."/>
            <person name="Coute Y."/>
            <person name="Abergel C."/>
            <person name="Claverie J.M."/>
        </authorList>
    </citation>
    <scope>NUCLEOTIDE SEQUENCE</scope>
</reference>
<feature type="compositionally biased region" description="Low complexity" evidence="1">
    <location>
        <begin position="1"/>
        <end position="30"/>
    </location>
</feature>
<dbReference type="EMBL" id="MK174290">
    <property type="protein sequence ID" value="QBZ81603.1"/>
    <property type="molecule type" value="Genomic_DNA"/>
</dbReference>
<sequence>MGYVSTESETTDTGTDSSSSSSSTSWTDSSPSEHRRRSRRLRRTRARTPRPDRRLDRCDVCRVVCVVLGLLLGAAILVCIVHFDEPSRNAVTPLHTCEHIVPASALESRWCMCKGIDDMAAWSDALAAGDTRLCQQYRLTHTAHAPRASIPWEKIAGALWVPLAVVALVTFCVFPRR</sequence>
<keyword evidence="2" id="KW-1133">Transmembrane helix</keyword>
<accession>A0A4D6EJZ3</accession>
<keyword evidence="2" id="KW-0472">Membrane</keyword>
<gene>
    <name evidence="3" type="ORF">pclt_cds_1017</name>
</gene>
<feature type="transmembrane region" description="Helical" evidence="2">
    <location>
        <begin position="155"/>
        <end position="174"/>
    </location>
</feature>
<keyword evidence="2" id="KW-0812">Transmembrane</keyword>
<evidence type="ECO:0000313" key="4">
    <source>
        <dbReference type="Proteomes" id="UP001237152"/>
    </source>
</evidence>
<feature type="transmembrane region" description="Helical" evidence="2">
    <location>
        <begin position="60"/>
        <end position="83"/>
    </location>
</feature>
<evidence type="ECO:0000256" key="1">
    <source>
        <dbReference type="SAM" id="MobiDB-lite"/>
    </source>
</evidence>
<evidence type="ECO:0000313" key="3">
    <source>
        <dbReference type="EMBL" id="QBZ81603.1"/>
    </source>
</evidence>
<feature type="compositionally biased region" description="Basic residues" evidence="1">
    <location>
        <begin position="34"/>
        <end position="48"/>
    </location>
</feature>
<dbReference type="Proteomes" id="UP001237152">
    <property type="component" value="Segment"/>
</dbReference>
<name>A0A4D6EJZ3_9VIRU</name>